<feature type="domain" description="NAD-dependent epimerase/dehydratase" evidence="1">
    <location>
        <begin position="21"/>
        <end position="195"/>
    </location>
</feature>
<name>A0A381ZIG3_9ZZZZ</name>
<dbReference type="AlphaFoldDB" id="A0A381ZIG3"/>
<proteinExistence type="predicted"/>
<reference evidence="2" key="1">
    <citation type="submission" date="2018-05" db="EMBL/GenBank/DDBJ databases">
        <authorList>
            <person name="Lanie J.A."/>
            <person name="Ng W.-L."/>
            <person name="Kazmierczak K.M."/>
            <person name="Andrzejewski T.M."/>
            <person name="Davidsen T.M."/>
            <person name="Wayne K.J."/>
            <person name="Tettelin H."/>
            <person name="Glass J.I."/>
            <person name="Rusch D."/>
            <person name="Podicherti R."/>
            <person name="Tsui H.-C.T."/>
            <person name="Winkler M.E."/>
        </authorList>
    </citation>
    <scope>NUCLEOTIDE SEQUENCE</scope>
</reference>
<dbReference type="Pfam" id="PF01370">
    <property type="entry name" value="Epimerase"/>
    <property type="match status" value="1"/>
</dbReference>
<organism evidence="2">
    <name type="scientific">marine metagenome</name>
    <dbReference type="NCBI Taxonomy" id="408172"/>
    <lineage>
        <taxon>unclassified sequences</taxon>
        <taxon>metagenomes</taxon>
        <taxon>ecological metagenomes</taxon>
    </lineage>
</organism>
<evidence type="ECO:0000313" key="2">
    <source>
        <dbReference type="EMBL" id="SVA89065.1"/>
    </source>
</evidence>
<dbReference type="SUPFAM" id="SSF51735">
    <property type="entry name" value="NAD(P)-binding Rossmann-fold domains"/>
    <property type="match status" value="1"/>
</dbReference>
<dbReference type="EMBL" id="UINC01021468">
    <property type="protein sequence ID" value="SVA89065.1"/>
    <property type="molecule type" value="Genomic_DNA"/>
</dbReference>
<dbReference type="PANTHER" id="PTHR43245:SF55">
    <property type="entry name" value="NAD(P)-BINDING DOMAIN-CONTAINING PROTEIN"/>
    <property type="match status" value="1"/>
</dbReference>
<dbReference type="InterPro" id="IPR036291">
    <property type="entry name" value="NAD(P)-bd_dom_sf"/>
</dbReference>
<evidence type="ECO:0000259" key="1">
    <source>
        <dbReference type="Pfam" id="PF01370"/>
    </source>
</evidence>
<accession>A0A381ZIG3</accession>
<dbReference type="InterPro" id="IPR050177">
    <property type="entry name" value="Lipid_A_modif_metabolic_enz"/>
</dbReference>
<dbReference type="PANTHER" id="PTHR43245">
    <property type="entry name" value="BIFUNCTIONAL POLYMYXIN RESISTANCE PROTEIN ARNA"/>
    <property type="match status" value="1"/>
</dbReference>
<protein>
    <recommendedName>
        <fullName evidence="1">NAD-dependent epimerase/dehydratase domain-containing protein</fullName>
    </recommendedName>
</protein>
<sequence>MLVSVRESHTAKEIDAMVKKVLITGMSGLIGGLLKDHLTEQGGYDLTALNRSRVDGVKNHQADISDLDAIAPAFEGQDVVVHLAAYLGAQDWEGQHAGNVLGTYNVFEAARRAQVRRVIFASSGNAIRGFERVSPYKEIAEGRYDDVPKDYPMITHEQIRPEALYGAAKVWGEALGRHFSDDYGISVICVRIGSVHRENKPLSVRENAIYLGHRDICQMLTLCIDAPENIKYDVFFAVSDNKWNYRDLTHPREVLGYKPQESADENFFVSG</sequence>
<dbReference type="InterPro" id="IPR001509">
    <property type="entry name" value="Epimerase_deHydtase"/>
</dbReference>
<gene>
    <name evidence="2" type="ORF">METZ01_LOCUS141919</name>
</gene>
<dbReference type="Gene3D" id="3.40.50.720">
    <property type="entry name" value="NAD(P)-binding Rossmann-like Domain"/>
    <property type="match status" value="1"/>
</dbReference>